<name>A0AAV7Y1U8_9NEOP</name>
<reference evidence="6" key="1">
    <citation type="submission" date="2022-12" db="EMBL/GenBank/DDBJ databases">
        <title>Chromosome-level genome assembly of the bean flower thrips Megalurothrips usitatus.</title>
        <authorList>
            <person name="Ma L."/>
            <person name="Liu Q."/>
            <person name="Li H."/>
            <person name="Cai W."/>
        </authorList>
    </citation>
    <scope>NUCLEOTIDE SEQUENCE</scope>
    <source>
        <strain evidence="6">Cailab_2022a</strain>
    </source>
</reference>
<dbReference type="InterPro" id="IPR027235">
    <property type="entry name" value="PFD2"/>
</dbReference>
<feature type="compositionally biased region" description="Basic and acidic residues" evidence="5">
    <location>
        <begin position="117"/>
        <end position="141"/>
    </location>
</feature>
<comment type="function">
    <text evidence="4">Binds specifically to cytosolic chaperonin (c-CPN) and transfers target proteins to it. Binds to nascent polypeptide chain and promotes folding in an environment in which there are many competing pathways for nonnative proteins.</text>
</comment>
<keyword evidence="7" id="KW-1185">Reference proteome</keyword>
<gene>
    <name evidence="6" type="ORF">ONE63_000300</name>
</gene>
<organism evidence="6 7">
    <name type="scientific">Megalurothrips usitatus</name>
    <name type="common">bean blossom thrips</name>
    <dbReference type="NCBI Taxonomy" id="439358"/>
    <lineage>
        <taxon>Eukaryota</taxon>
        <taxon>Metazoa</taxon>
        <taxon>Ecdysozoa</taxon>
        <taxon>Arthropoda</taxon>
        <taxon>Hexapoda</taxon>
        <taxon>Insecta</taxon>
        <taxon>Pterygota</taxon>
        <taxon>Neoptera</taxon>
        <taxon>Paraneoptera</taxon>
        <taxon>Thysanoptera</taxon>
        <taxon>Terebrantia</taxon>
        <taxon>Thripoidea</taxon>
        <taxon>Thripidae</taxon>
        <taxon>Megalurothrips</taxon>
    </lineage>
</organism>
<dbReference type="GO" id="GO:0016272">
    <property type="term" value="C:prefoldin complex"/>
    <property type="evidence" value="ECO:0007669"/>
    <property type="project" value="InterPro"/>
</dbReference>
<dbReference type="InterPro" id="IPR009053">
    <property type="entry name" value="Prefoldin"/>
</dbReference>
<dbReference type="GO" id="GO:0051082">
    <property type="term" value="F:unfolded protein binding"/>
    <property type="evidence" value="ECO:0007669"/>
    <property type="project" value="InterPro"/>
</dbReference>
<dbReference type="EMBL" id="JAPTSV010000001">
    <property type="protein sequence ID" value="KAJ1531628.1"/>
    <property type="molecule type" value="Genomic_DNA"/>
</dbReference>
<comment type="subunit">
    <text evidence="2">Heterohexamer of two PFD-alpha type and four PFD-beta type subunits.</text>
</comment>
<feature type="region of interest" description="Disordered" evidence="5">
    <location>
        <begin position="1"/>
        <end position="20"/>
    </location>
</feature>
<keyword evidence="3" id="KW-0143">Chaperone</keyword>
<evidence type="ECO:0000313" key="6">
    <source>
        <dbReference type="EMBL" id="KAJ1531628.1"/>
    </source>
</evidence>
<feature type="region of interest" description="Disordered" evidence="5">
    <location>
        <begin position="117"/>
        <end position="154"/>
    </location>
</feature>
<dbReference type="Proteomes" id="UP001075354">
    <property type="component" value="Chromosome 1"/>
</dbReference>
<dbReference type="CDD" id="cd23163">
    <property type="entry name" value="Prefoldin_2"/>
    <property type="match status" value="1"/>
</dbReference>
<dbReference type="Pfam" id="PF01920">
    <property type="entry name" value="Prefoldin_2"/>
    <property type="match status" value="1"/>
</dbReference>
<proteinExistence type="inferred from homology"/>
<comment type="similarity">
    <text evidence="1">Belongs to the prefoldin subunit beta family.</text>
</comment>
<protein>
    <recommendedName>
        <fullName evidence="8">Prefoldin subunit 2</fullName>
    </recommendedName>
</protein>
<evidence type="ECO:0000256" key="2">
    <source>
        <dbReference type="ARBA" id="ARBA00011695"/>
    </source>
</evidence>
<dbReference type="GO" id="GO:0006457">
    <property type="term" value="P:protein folding"/>
    <property type="evidence" value="ECO:0007669"/>
    <property type="project" value="InterPro"/>
</dbReference>
<evidence type="ECO:0000256" key="3">
    <source>
        <dbReference type="ARBA" id="ARBA00023186"/>
    </source>
</evidence>
<evidence type="ECO:0000256" key="5">
    <source>
        <dbReference type="SAM" id="MobiDB-lite"/>
    </source>
</evidence>
<evidence type="ECO:0000256" key="4">
    <source>
        <dbReference type="ARBA" id="ARBA00024667"/>
    </source>
</evidence>
<feature type="compositionally biased region" description="Polar residues" evidence="5">
    <location>
        <begin position="10"/>
        <end position="20"/>
    </location>
</feature>
<evidence type="ECO:0000313" key="7">
    <source>
        <dbReference type="Proteomes" id="UP001075354"/>
    </source>
</evidence>
<dbReference type="FunFam" id="1.10.287.370:FF:000002">
    <property type="entry name" value="Prefoldin subunit 2"/>
    <property type="match status" value="1"/>
</dbReference>
<sequence>MAADGDSKSLAKTSKGKTMSQEEIYSGFQFLRNEQRVLVTKLSELELELSEHKIVVDTMKDLDGDRKCFQLIGGVLCERTVKDVLPQLTLKRDSLAKVISDYNDQITKKGKEINEYKEKHNIRVRGQDDISSEGDSKDKGESSSSSKNVMVEAM</sequence>
<dbReference type="Gene3D" id="1.10.287.370">
    <property type="match status" value="1"/>
</dbReference>
<dbReference type="AlphaFoldDB" id="A0AAV7Y1U8"/>
<evidence type="ECO:0000256" key="1">
    <source>
        <dbReference type="ARBA" id="ARBA00008045"/>
    </source>
</evidence>
<dbReference type="InterPro" id="IPR002777">
    <property type="entry name" value="PFD_beta-like"/>
</dbReference>
<dbReference type="PANTHER" id="PTHR13303">
    <property type="entry name" value="PREFOLDIN SUBUNIT 2"/>
    <property type="match status" value="1"/>
</dbReference>
<evidence type="ECO:0008006" key="8">
    <source>
        <dbReference type="Google" id="ProtNLM"/>
    </source>
</evidence>
<dbReference type="SUPFAM" id="SSF46579">
    <property type="entry name" value="Prefoldin"/>
    <property type="match status" value="1"/>
</dbReference>
<comment type="caution">
    <text evidence="6">The sequence shown here is derived from an EMBL/GenBank/DDBJ whole genome shotgun (WGS) entry which is preliminary data.</text>
</comment>
<accession>A0AAV7Y1U8</accession>